<keyword evidence="4" id="KW-1185">Reference proteome</keyword>
<keyword evidence="2" id="KW-0812">Transmembrane</keyword>
<evidence type="ECO:0000256" key="1">
    <source>
        <dbReference type="SAM" id="MobiDB-lite"/>
    </source>
</evidence>
<feature type="transmembrane region" description="Helical" evidence="2">
    <location>
        <begin position="56"/>
        <end position="83"/>
    </location>
</feature>
<keyword evidence="2" id="KW-1133">Transmembrane helix</keyword>
<dbReference type="Proteomes" id="UP000249402">
    <property type="component" value="Unassembled WGS sequence"/>
</dbReference>
<feature type="region of interest" description="Disordered" evidence="1">
    <location>
        <begin position="103"/>
        <end position="148"/>
    </location>
</feature>
<organism evidence="3 4">
    <name type="scientific">Aspergillus ibericus CBS 121593</name>
    <dbReference type="NCBI Taxonomy" id="1448316"/>
    <lineage>
        <taxon>Eukaryota</taxon>
        <taxon>Fungi</taxon>
        <taxon>Dikarya</taxon>
        <taxon>Ascomycota</taxon>
        <taxon>Pezizomycotina</taxon>
        <taxon>Eurotiomycetes</taxon>
        <taxon>Eurotiomycetidae</taxon>
        <taxon>Eurotiales</taxon>
        <taxon>Aspergillaceae</taxon>
        <taxon>Aspergillus</taxon>
        <taxon>Aspergillus subgen. Circumdati</taxon>
    </lineage>
</organism>
<evidence type="ECO:0000256" key="2">
    <source>
        <dbReference type="SAM" id="Phobius"/>
    </source>
</evidence>
<dbReference type="RefSeq" id="XP_025576076.1">
    <property type="nucleotide sequence ID" value="XM_025717723.1"/>
</dbReference>
<dbReference type="AlphaFoldDB" id="A0A395H2W2"/>
<feature type="compositionally biased region" description="Basic and acidic residues" evidence="1">
    <location>
        <begin position="117"/>
        <end position="139"/>
    </location>
</feature>
<gene>
    <name evidence="3" type="ORF">BO80DRAFT_405618</name>
</gene>
<dbReference type="EMBL" id="KZ824434">
    <property type="protein sequence ID" value="RAL01749.1"/>
    <property type="molecule type" value="Genomic_DNA"/>
</dbReference>
<protein>
    <submittedName>
        <fullName evidence="3">Uncharacterized protein</fullName>
    </submittedName>
</protein>
<accession>A0A395H2W2</accession>
<evidence type="ECO:0000313" key="3">
    <source>
        <dbReference type="EMBL" id="RAL01749.1"/>
    </source>
</evidence>
<name>A0A395H2W2_9EURO</name>
<reference evidence="3 4" key="1">
    <citation type="submission" date="2018-02" db="EMBL/GenBank/DDBJ databases">
        <title>The genomes of Aspergillus section Nigri reveals drivers in fungal speciation.</title>
        <authorList>
            <consortium name="DOE Joint Genome Institute"/>
            <person name="Vesth T.C."/>
            <person name="Nybo J."/>
            <person name="Theobald S."/>
            <person name="Brandl J."/>
            <person name="Frisvad J.C."/>
            <person name="Nielsen K.F."/>
            <person name="Lyhne E.K."/>
            <person name="Kogle M.E."/>
            <person name="Kuo A."/>
            <person name="Riley R."/>
            <person name="Clum A."/>
            <person name="Nolan M."/>
            <person name="Lipzen A."/>
            <person name="Salamov A."/>
            <person name="Henrissat B."/>
            <person name="Wiebenga A."/>
            <person name="De vries R.P."/>
            <person name="Grigoriev I.V."/>
            <person name="Mortensen U.H."/>
            <person name="Andersen M.R."/>
            <person name="Baker S.E."/>
        </authorList>
    </citation>
    <scope>NUCLEOTIDE SEQUENCE [LARGE SCALE GENOMIC DNA]</scope>
    <source>
        <strain evidence="3 4">CBS 121593</strain>
    </source>
</reference>
<evidence type="ECO:0000313" key="4">
    <source>
        <dbReference type="Proteomes" id="UP000249402"/>
    </source>
</evidence>
<feature type="non-terminal residue" evidence="3">
    <location>
        <position position="1"/>
    </location>
</feature>
<keyword evidence="2" id="KW-0472">Membrane</keyword>
<sequence length="148" mass="16202">FPHPSLRHPPSLSILSLACPGAFALPQSETGSGPHQHWILRIGGSARLVRLRLHPFILPLSSIIIISISISIVVVVCHPSLLVNLRLLRLSFSPTCGCPITLPPSSPTPRSRNPPKLNREKGNKIYTYKKETERKHEGIARSSSIISA</sequence>
<dbReference type="VEuPathDB" id="FungiDB:BO80DRAFT_405618"/>
<dbReference type="GeneID" id="37222588"/>
<proteinExistence type="predicted"/>